<keyword evidence="2" id="KW-1185">Reference proteome</keyword>
<evidence type="ECO:0000313" key="2">
    <source>
        <dbReference type="Proteomes" id="UP000753961"/>
    </source>
</evidence>
<dbReference type="RefSeq" id="WP_222579529.1">
    <property type="nucleotide sequence ID" value="NZ_JAHVHU010000007.1"/>
</dbReference>
<dbReference type="AlphaFoldDB" id="A0A953HWR4"/>
<reference evidence="1" key="1">
    <citation type="submission" date="2021-06" db="EMBL/GenBank/DDBJ databases">
        <title>44 bacteria genomes isolated from Dapeng, Shenzhen.</title>
        <authorList>
            <person name="Zheng W."/>
            <person name="Yu S."/>
            <person name="Huang Y."/>
        </authorList>
    </citation>
    <scope>NUCLEOTIDE SEQUENCE</scope>
    <source>
        <strain evidence="1">DP5N28-2</strain>
    </source>
</reference>
<organism evidence="1 2">
    <name type="scientific">Membranihabitans marinus</name>
    <dbReference type="NCBI Taxonomy" id="1227546"/>
    <lineage>
        <taxon>Bacteria</taxon>
        <taxon>Pseudomonadati</taxon>
        <taxon>Bacteroidota</taxon>
        <taxon>Saprospiria</taxon>
        <taxon>Saprospirales</taxon>
        <taxon>Saprospiraceae</taxon>
        <taxon>Membranihabitans</taxon>
    </lineage>
</organism>
<sequence length="61" mass="7041">MTKYHLIFHIYRVSIGNFLKAIPYSCKIRFPDAMARLRNPLQHANSPQAYESELTLGFASL</sequence>
<comment type="caution">
    <text evidence="1">The sequence shown here is derived from an EMBL/GenBank/DDBJ whole genome shotgun (WGS) entry which is preliminary data.</text>
</comment>
<gene>
    <name evidence="1" type="ORF">KUV50_07615</name>
</gene>
<proteinExistence type="predicted"/>
<evidence type="ECO:0000313" key="1">
    <source>
        <dbReference type="EMBL" id="MBY5957991.1"/>
    </source>
</evidence>
<name>A0A953HWR4_9BACT</name>
<dbReference type="EMBL" id="JAHVHU010000007">
    <property type="protein sequence ID" value="MBY5957991.1"/>
    <property type="molecule type" value="Genomic_DNA"/>
</dbReference>
<protein>
    <submittedName>
        <fullName evidence="1">Uncharacterized protein</fullName>
    </submittedName>
</protein>
<dbReference type="Proteomes" id="UP000753961">
    <property type="component" value="Unassembled WGS sequence"/>
</dbReference>
<accession>A0A953HWR4</accession>